<dbReference type="AlphaFoldDB" id="A0A7X0VDS2"/>
<name>A0A7X0VDS2_9BACL</name>
<evidence type="ECO:0000313" key="3">
    <source>
        <dbReference type="Proteomes" id="UP000547209"/>
    </source>
</evidence>
<dbReference type="EMBL" id="JACJVP010000007">
    <property type="protein sequence ID" value="MBB6670240.1"/>
    <property type="molecule type" value="Genomic_DNA"/>
</dbReference>
<proteinExistence type="predicted"/>
<protein>
    <submittedName>
        <fullName evidence="2">ImmA/IrrE family metallo-endopeptidase</fullName>
    </submittedName>
</protein>
<comment type="caution">
    <text evidence="2">The sequence shown here is derived from an EMBL/GenBank/DDBJ whole genome shotgun (WGS) entry which is preliminary data.</text>
</comment>
<dbReference type="Proteomes" id="UP000547209">
    <property type="component" value="Unassembled WGS sequence"/>
</dbReference>
<organism evidence="2 3">
    <name type="scientific">Cohnella nanjingensis</name>
    <dbReference type="NCBI Taxonomy" id="1387779"/>
    <lineage>
        <taxon>Bacteria</taxon>
        <taxon>Bacillati</taxon>
        <taxon>Bacillota</taxon>
        <taxon>Bacilli</taxon>
        <taxon>Bacillales</taxon>
        <taxon>Paenibacillaceae</taxon>
        <taxon>Cohnella</taxon>
    </lineage>
</organism>
<accession>A0A7X0VDS2</accession>
<evidence type="ECO:0000313" key="2">
    <source>
        <dbReference type="EMBL" id="MBB6670240.1"/>
    </source>
</evidence>
<gene>
    <name evidence="2" type="ORF">H7C19_06020</name>
</gene>
<dbReference type="InterPro" id="IPR010359">
    <property type="entry name" value="IrrE_HExxH"/>
</dbReference>
<reference evidence="2 3" key="1">
    <citation type="submission" date="2020-08" db="EMBL/GenBank/DDBJ databases">
        <title>Cohnella phylogeny.</title>
        <authorList>
            <person name="Dunlap C."/>
        </authorList>
    </citation>
    <scope>NUCLEOTIDE SEQUENCE [LARGE SCALE GENOMIC DNA]</scope>
    <source>
        <strain evidence="2 3">DSM 28246</strain>
    </source>
</reference>
<dbReference type="Gene3D" id="1.10.10.2910">
    <property type="match status" value="1"/>
</dbReference>
<sequence>MKRFKTNDPFSISKGLNIQVKFERLGNGTRGFYVRMLRRRFIVIDSDLSADWQRFVCAHELGHDRLHPGINRFFLDEQTLFNAGKYERQANKFAASLLTYGDQPHSGESIHDYYNRHGIPPELHKLLY</sequence>
<keyword evidence="3" id="KW-1185">Reference proteome</keyword>
<dbReference type="RefSeq" id="WP_185141682.1">
    <property type="nucleotide sequence ID" value="NZ_JACJVP010000007.1"/>
</dbReference>
<feature type="domain" description="IrrE N-terminal-like" evidence="1">
    <location>
        <begin position="16"/>
        <end position="99"/>
    </location>
</feature>
<dbReference type="Pfam" id="PF06114">
    <property type="entry name" value="Peptidase_M78"/>
    <property type="match status" value="1"/>
</dbReference>
<evidence type="ECO:0000259" key="1">
    <source>
        <dbReference type="Pfam" id="PF06114"/>
    </source>
</evidence>